<name>A0ABZ0SIA1_9GAMM</name>
<reference evidence="2 3" key="1">
    <citation type="journal article" date="2023" name="Microorganisms">
        <title>Thiorhodovibrio frisius and Trv. litoralis spp. nov., Two Novel Members from a Clade of Fastidious Purple Sulfur Bacteria That Exhibit Unique Red-Shifted Light-Harvesting Capabilities.</title>
        <authorList>
            <person name="Methner A."/>
            <person name="Kuzyk S.B."/>
            <person name="Petersen J."/>
            <person name="Bauer S."/>
            <person name="Brinkmann H."/>
            <person name="Sichau K."/>
            <person name="Wanner G."/>
            <person name="Wolf J."/>
            <person name="Neumann-Schaal M."/>
            <person name="Henke P."/>
            <person name="Tank M."/>
            <person name="Sproer C."/>
            <person name="Bunk B."/>
            <person name="Overmann J."/>
        </authorList>
    </citation>
    <scope>NUCLEOTIDE SEQUENCE [LARGE SCALE GENOMIC DNA]</scope>
    <source>
        <strain evidence="2 3">DSM 6702</strain>
    </source>
</reference>
<dbReference type="Proteomes" id="UP001432180">
    <property type="component" value="Chromosome"/>
</dbReference>
<gene>
    <name evidence="2" type="ORF">Thiowin_04864</name>
</gene>
<evidence type="ECO:0000313" key="3">
    <source>
        <dbReference type="Proteomes" id="UP001432180"/>
    </source>
</evidence>
<sequence>MSLFKRFTVAVSTRLDRLVGDIENHDAVVEVGIRDSRRLFAQAKVRHQHLGRDGEALRKRLESLREDEHNWRERALACEQNAAGEDKALQCLRRARQAARQTASLEQTWNQHQSVERRLAAEIDSLRERVVQLEHRRSLMRSREATASVALRLREIDRDPALDLDDTFERWEIRLTEAEMTADSAMDADPFEEEFLAAEERCALQAELQALRRGQQQQTAGAGLGAGQ</sequence>
<proteinExistence type="predicted"/>
<dbReference type="EMBL" id="CP121472">
    <property type="protein sequence ID" value="WPL19722.1"/>
    <property type="molecule type" value="Genomic_DNA"/>
</dbReference>
<feature type="coiled-coil region" evidence="1">
    <location>
        <begin position="116"/>
        <end position="143"/>
    </location>
</feature>
<evidence type="ECO:0000256" key="1">
    <source>
        <dbReference type="SAM" id="Coils"/>
    </source>
</evidence>
<dbReference type="RefSeq" id="WP_328985471.1">
    <property type="nucleotide sequence ID" value="NZ_CP121472.1"/>
</dbReference>
<protein>
    <submittedName>
        <fullName evidence="2">Phage shock protein A</fullName>
    </submittedName>
</protein>
<keyword evidence="3" id="KW-1185">Reference proteome</keyword>
<organism evidence="2 3">
    <name type="scientific">Thiorhodovibrio winogradskyi</name>
    <dbReference type="NCBI Taxonomy" id="77007"/>
    <lineage>
        <taxon>Bacteria</taxon>
        <taxon>Pseudomonadati</taxon>
        <taxon>Pseudomonadota</taxon>
        <taxon>Gammaproteobacteria</taxon>
        <taxon>Chromatiales</taxon>
        <taxon>Chromatiaceae</taxon>
        <taxon>Thiorhodovibrio</taxon>
    </lineage>
</organism>
<evidence type="ECO:0000313" key="2">
    <source>
        <dbReference type="EMBL" id="WPL19722.1"/>
    </source>
</evidence>
<accession>A0ABZ0SIA1</accession>
<keyword evidence="1" id="KW-0175">Coiled coil</keyword>